<gene>
    <name evidence="3" type="ORF">FRACYDRAFT_274690</name>
</gene>
<feature type="transmembrane region" description="Helical" evidence="2">
    <location>
        <begin position="72"/>
        <end position="91"/>
    </location>
</feature>
<keyword evidence="4" id="KW-1185">Reference proteome</keyword>
<reference evidence="3 4" key="1">
    <citation type="submission" date="2016-09" db="EMBL/GenBank/DDBJ databases">
        <title>Extensive genetic diversity and differential bi-allelic expression allows diatom success in the polar Southern Ocean.</title>
        <authorList>
            <consortium name="DOE Joint Genome Institute"/>
            <person name="Mock T."/>
            <person name="Otillar R.P."/>
            <person name="Strauss J."/>
            <person name="Dupont C."/>
            <person name="Frickenhaus S."/>
            <person name="Maumus F."/>
            <person name="Mcmullan M."/>
            <person name="Sanges R."/>
            <person name="Schmutz J."/>
            <person name="Toseland A."/>
            <person name="Valas R."/>
            <person name="Veluchamy A."/>
            <person name="Ward B.J."/>
            <person name="Allen A."/>
            <person name="Barry K."/>
            <person name="Falciatore A."/>
            <person name="Ferrante M."/>
            <person name="Fortunato A.E."/>
            <person name="Gloeckner G."/>
            <person name="Gruber A."/>
            <person name="Hipkin R."/>
            <person name="Janech M."/>
            <person name="Kroth P."/>
            <person name="Leese F."/>
            <person name="Lindquist E."/>
            <person name="Lyon B.R."/>
            <person name="Martin J."/>
            <person name="Mayer C."/>
            <person name="Parker M."/>
            <person name="Quesneville H."/>
            <person name="Raymond J."/>
            <person name="Uhlig C."/>
            <person name="Valentin K.U."/>
            <person name="Worden A.Z."/>
            <person name="Armbrust E.V."/>
            <person name="Bowler C."/>
            <person name="Green B."/>
            <person name="Moulton V."/>
            <person name="Van Oosterhout C."/>
            <person name="Grigoriev I."/>
        </authorList>
    </citation>
    <scope>NUCLEOTIDE SEQUENCE [LARGE SCALE GENOMIC DNA]</scope>
    <source>
        <strain evidence="3 4">CCMP1102</strain>
    </source>
</reference>
<evidence type="ECO:0000313" key="4">
    <source>
        <dbReference type="Proteomes" id="UP000095751"/>
    </source>
</evidence>
<keyword evidence="2" id="KW-0812">Transmembrane</keyword>
<dbReference type="Proteomes" id="UP000095751">
    <property type="component" value="Unassembled WGS sequence"/>
</dbReference>
<evidence type="ECO:0000313" key="3">
    <source>
        <dbReference type="EMBL" id="OEU20155.1"/>
    </source>
</evidence>
<dbReference type="KEGG" id="fcy:FRACYDRAFT_274690"/>
<keyword evidence="2" id="KW-1133">Transmembrane helix</keyword>
<name>A0A1E7FPY3_9STRA</name>
<feature type="region of interest" description="Disordered" evidence="1">
    <location>
        <begin position="1"/>
        <end position="36"/>
    </location>
</feature>
<accession>A0A1E7FPY3</accession>
<keyword evidence="2" id="KW-0472">Membrane</keyword>
<evidence type="ECO:0000256" key="2">
    <source>
        <dbReference type="SAM" id="Phobius"/>
    </source>
</evidence>
<evidence type="ECO:0000256" key="1">
    <source>
        <dbReference type="SAM" id="MobiDB-lite"/>
    </source>
</evidence>
<sequence length="93" mass="10252">MTSPTVLSSSDDDGKKTMKNTITTDSLSTSTSSTSSSSILWGYIYIGTGILLLIGPIFGIDRDRPQLRILTFLPAAIVICICHWVSLRIYLRR</sequence>
<protein>
    <recommendedName>
        <fullName evidence="5">Transmembrane protein</fullName>
    </recommendedName>
</protein>
<feature type="transmembrane region" description="Helical" evidence="2">
    <location>
        <begin position="40"/>
        <end position="60"/>
    </location>
</feature>
<feature type="compositionally biased region" description="Low complexity" evidence="1">
    <location>
        <begin position="21"/>
        <end position="36"/>
    </location>
</feature>
<proteinExistence type="predicted"/>
<dbReference type="AlphaFoldDB" id="A0A1E7FPY3"/>
<dbReference type="InParanoid" id="A0A1E7FPY3"/>
<organism evidence="3 4">
    <name type="scientific">Fragilariopsis cylindrus CCMP1102</name>
    <dbReference type="NCBI Taxonomy" id="635003"/>
    <lineage>
        <taxon>Eukaryota</taxon>
        <taxon>Sar</taxon>
        <taxon>Stramenopiles</taxon>
        <taxon>Ochrophyta</taxon>
        <taxon>Bacillariophyta</taxon>
        <taxon>Bacillariophyceae</taxon>
        <taxon>Bacillariophycidae</taxon>
        <taxon>Bacillariales</taxon>
        <taxon>Bacillariaceae</taxon>
        <taxon>Fragilariopsis</taxon>
    </lineage>
</organism>
<dbReference type="EMBL" id="KV784355">
    <property type="protein sequence ID" value="OEU20155.1"/>
    <property type="molecule type" value="Genomic_DNA"/>
</dbReference>
<evidence type="ECO:0008006" key="5">
    <source>
        <dbReference type="Google" id="ProtNLM"/>
    </source>
</evidence>